<gene>
    <name evidence="1" type="ORF">S01H4_26960</name>
</gene>
<feature type="non-terminal residue" evidence="1">
    <location>
        <position position="1"/>
    </location>
</feature>
<dbReference type="EMBL" id="BART01013081">
    <property type="protein sequence ID" value="GAG88647.1"/>
    <property type="molecule type" value="Genomic_DNA"/>
</dbReference>
<name>X1C5P9_9ZZZZ</name>
<proteinExistence type="predicted"/>
<dbReference type="AlphaFoldDB" id="X1C5P9"/>
<protein>
    <submittedName>
        <fullName evidence="1">Uncharacterized protein</fullName>
    </submittedName>
</protein>
<sequence>AGLIVVSVKVEGKARLCQVWIKETNASEPLLTCRNSLVDVETEAIFADSGQSSEATCLLSERHPARRWRELNLGSYVERENLSL</sequence>
<accession>X1C5P9</accession>
<organism evidence="1">
    <name type="scientific">marine sediment metagenome</name>
    <dbReference type="NCBI Taxonomy" id="412755"/>
    <lineage>
        <taxon>unclassified sequences</taxon>
        <taxon>metagenomes</taxon>
        <taxon>ecological metagenomes</taxon>
    </lineage>
</organism>
<evidence type="ECO:0000313" key="1">
    <source>
        <dbReference type="EMBL" id="GAG88647.1"/>
    </source>
</evidence>
<comment type="caution">
    <text evidence="1">The sequence shown here is derived from an EMBL/GenBank/DDBJ whole genome shotgun (WGS) entry which is preliminary data.</text>
</comment>
<reference evidence="1" key="1">
    <citation type="journal article" date="2014" name="Front. Microbiol.">
        <title>High frequency of phylogenetically diverse reductive dehalogenase-homologous genes in deep subseafloor sedimentary metagenomes.</title>
        <authorList>
            <person name="Kawai M."/>
            <person name="Futagami T."/>
            <person name="Toyoda A."/>
            <person name="Takaki Y."/>
            <person name="Nishi S."/>
            <person name="Hori S."/>
            <person name="Arai W."/>
            <person name="Tsubouchi T."/>
            <person name="Morono Y."/>
            <person name="Uchiyama I."/>
            <person name="Ito T."/>
            <person name="Fujiyama A."/>
            <person name="Inagaki F."/>
            <person name="Takami H."/>
        </authorList>
    </citation>
    <scope>NUCLEOTIDE SEQUENCE</scope>
    <source>
        <strain evidence="1">Expedition CK06-06</strain>
    </source>
</reference>